<dbReference type="SMR" id="A0A0N4SV92"/>
<dbReference type="InterPro" id="IPR009057">
    <property type="entry name" value="Homeodomain-like_sf"/>
</dbReference>
<evidence type="ECO:0000256" key="7">
    <source>
        <dbReference type="SAM" id="MobiDB-lite"/>
    </source>
</evidence>
<dbReference type="GO" id="GO:0000981">
    <property type="term" value="F:DNA-binding transcription factor activity, RNA polymerase II-specific"/>
    <property type="evidence" value="ECO:0000318"/>
    <property type="project" value="GO_Central"/>
</dbReference>
<reference evidence="9 11" key="2">
    <citation type="journal article" date="2011" name="PLoS Biol.">
        <title>Modernizing reference genome assemblies.</title>
        <authorList>
            <person name="Church D.M."/>
            <person name="Schneider V.A."/>
            <person name="Graves T."/>
            <person name="Auger K."/>
            <person name="Cunningham F."/>
            <person name="Bouk N."/>
            <person name="Chen H.C."/>
            <person name="Agarwala R."/>
            <person name="McLaren W.M."/>
            <person name="Ritchie G.R."/>
            <person name="Albracht D."/>
            <person name="Kremitzki M."/>
            <person name="Rock S."/>
            <person name="Kotkiewicz H."/>
            <person name="Kremitzki C."/>
            <person name="Wollam A."/>
            <person name="Trani L."/>
            <person name="Fulton L."/>
            <person name="Fulton R."/>
            <person name="Matthews L."/>
            <person name="Whitehead S."/>
            <person name="Chow W."/>
            <person name="Torrance J."/>
            <person name="Dunn M."/>
            <person name="Harden G."/>
            <person name="Threadgold G."/>
            <person name="Wood J."/>
            <person name="Collins J."/>
            <person name="Heath P."/>
            <person name="Griffiths G."/>
            <person name="Pelan S."/>
            <person name="Grafham D."/>
            <person name="Eichler E.E."/>
            <person name="Weinstock G."/>
            <person name="Mardis E.R."/>
            <person name="Wilson R.K."/>
            <person name="Howe K."/>
            <person name="Flicek P."/>
            <person name="Hubbard T."/>
        </authorList>
    </citation>
    <scope>NUCLEOTIDE SEQUENCE [LARGE SCALE GENOMIC DNA]</scope>
    <source>
        <strain evidence="9 11">C57BL/6J</strain>
    </source>
</reference>
<dbReference type="GeneTree" id="ENSGT00940000161801"/>
<dbReference type="PANTHER" id="PTHR46123">
    <property type="entry name" value="MIX-TYPE HOMEOBOX GENE 1-RELATED"/>
    <property type="match status" value="1"/>
</dbReference>
<feature type="region of interest" description="Disordered" evidence="7">
    <location>
        <begin position="164"/>
        <end position="347"/>
    </location>
</feature>
<dbReference type="GO" id="GO:0005794">
    <property type="term" value="C:Golgi apparatus"/>
    <property type="evidence" value="ECO:0000266"/>
    <property type="project" value="GO_Central"/>
</dbReference>
<comment type="subcellular location">
    <subcellularLocation>
        <location evidence="1 5 6">Nucleus</location>
    </subcellularLocation>
</comment>
<dbReference type="GO" id="GO:0000977">
    <property type="term" value="F:RNA polymerase II transcription regulatory region sequence-specific DNA binding"/>
    <property type="evidence" value="ECO:0000318"/>
    <property type="project" value="GO_Central"/>
</dbReference>
<dbReference type="PANTHER" id="PTHR46123:SF7">
    <property type="entry name" value="DOUBLE HOMEOBOX PROTEIN A"/>
    <property type="match status" value="1"/>
</dbReference>
<feature type="domain" description="Homeobox" evidence="8">
    <location>
        <begin position="110"/>
        <end position="170"/>
    </location>
</feature>
<dbReference type="PROSITE" id="PS50071">
    <property type="entry name" value="HOMEOBOX_2"/>
    <property type="match status" value="2"/>
</dbReference>
<dbReference type="GO" id="GO:0000978">
    <property type="term" value="F:RNA polymerase II cis-regulatory region sequence-specific DNA binding"/>
    <property type="evidence" value="ECO:0000266"/>
    <property type="project" value="GO_Central"/>
</dbReference>
<dbReference type="MGI" id="MGI:1921649">
    <property type="gene designation" value="Duxf3"/>
</dbReference>
<reference evidence="9" key="3">
    <citation type="submission" date="2025-08" db="UniProtKB">
        <authorList>
            <consortium name="Ensembl"/>
        </authorList>
    </citation>
    <scope>IDENTIFICATION</scope>
    <source>
        <strain evidence="9">C57BL/6J</strain>
    </source>
</reference>
<evidence type="ECO:0000256" key="6">
    <source>
        <dbReference type="RuleBase" id="RU000682"/>
    </source>
</evidence>
<dbReference type="Gene3D" id="1.10.10.60">
    <property type="entry name" value="Homeodomain-like"/>
    <property type="match status" value="2"/>
</dbReference>
<dbReference type="GO" id="GO:0005737">
    <property type="term" value="C:cytoplasm"/>
    <property type="evidence" value="ECO:0000266"/>
    <property type="project" value="GO_Central"/>
</dbReference>
<evidence type="ECO:0000313" key="9">
    <source>
        <dbReference type="Ensembl" id="ENSMUSP00000145004.2"/>
    </source>
</evidence>
<evidence type="ECO:0000313" key="11">
    <source>
        <dbReference type="Proteomes" id="UP000000589"/>
    </source>
</evidence>
<evidence type="ECO:0000256" key="4">
    <source>
        <dbReference type="ARBA" id="ARBA00023242"/>
    </source>
</evidence>
<feature type="DNA-binding region" description="Homeobox" evidence="5">
    <location>
        <begin position="18"/>
        <end position="77"/>
    </location>
</feature>
<feature type="compositionally biased region" description="Polar residues" evidence="7">
    <location>
        <begin position="490"/>
        <end position="512"/>
    </location>
</feature>
<dbReference type="GO" id="GO:0005829">
    <property type="term" value="C:cytosol"/>
    <property type="evidence" value="ECO:0000266"/>
    <property type="project" value="GO_Central"/>
</dbReference>
<feature type="region of interest" description="Disordered" evidence="7">
    <location>
        <begin position="551"/>
        <end position="570"/>
    </location>
</feature>
<dbReference type="GO" id="GO:0005634">
    <property type="term" value="C:nucleus"/>
    <property type="evidence" value="ECO:0000266"/>
    <property type="project" value="GO_Central"/>
</dbReference>
<feature type="region of interest" description="Disordered" evidence="7">
    <location>
        <begin position="71"/>
        <end position="148"/>
    </location>
</feature>
<dbReference type="OMA" id="HEGSWES"/>
<dbReference type="GO" id="GO:0000976">
    <property type="term" value="F:transcription cis-regulatory region binding"/>
    <property type="evidence" value="ECO:0000266"/>
    <property type="project" value="GO_Central"/>
</dbReference>
<gene>
    <name evidence="9 10" type="primary">Duxf3</name>
</gene>
<feature type="region of interest" description="Disordered" evidence="7">
    <location>
        <begin position="484"/>
        <end position="525"/>
    </location>
</feature>
<dbReference type="VEuPathDB" id="HostDB:ENSMUSG00000075046"/>
<evidence type="ECO:0000256" key="3">
    <source>
        <dbReference type="ARBA" id="ARBA00023155"/>
    </source>
</evidence>
<feature type="region of interest" description="Disordered" evidence="7">
    <location>
        <begin position="368"/>
        <end position="439"/>
    </location>
</feature>
<dbReference type="CTD" id="74399"/>
<dbReference type="Ensembl" id="ENSMUST00000176875.4">
    <property type="protein sequence ID" value="ENSMUSP00000145004.2"/>
    <property type="gene ID" value="ENSMUSG00000075046.9"/>
</dbReference>
<feature type="compositionally biased region" description="Basic residues" evidence="7">
    <location>
        <begin position="164"/>
        <end position="173"/>
    </location>
</feature>
<dbReference type="AlphaFoldDB" id="A0A0N4SV92"/>
<keyword evidence="4 5" id="KW-0539">Nucleus</keyword>
<evidence type="ECO:0000256" key="5">
    <source>
        <dbReference type="PROSITE-ProRule" id="PRU00108"/>
    </source>
</evidence>
<dbReference type="RNAct" id="A0A0N4SV92">
    <property type="molecule type" value="protein"/>
</dbReference>
<evidence type="ECO:0000256" key="1">
    <source>
        <dbReference type="ARBA" id="ARBA00004123"/>
    </source>
</evidence>
<feature type="DNA-binding region" description="Homeobox" evidence="5">
    <location>
        <begin position="112"/>
        <end position="171"/>
    </location>
</feature>
<keyword evidence="2 5" id="KW-0238">DNA-binding</keyword>
<evidence type="ECO:0000259" key="8">
    <source>
        <dbReference type="PROSITE" id="PS50071"/>
    </source>
</evidence>
<name>A0A0N4SV92_MOUSE</name>
<keyword evidence="3 5" id="KW-0371">Homeobox</keyword>
<feature type="region of interest" description="Disordered" evidence="7">
    <location>
        <begin position="639"/>
        <end position="663"/>
    </location>
</feature>
<feature type="domain" description="Homeobox" evidence="8">
    <location>
        <begin position="16"/>
        <end position="76"/>
    </location>
</feature>
<dbReference type="GO" id="GO:0001228">
    <property type="term" value="F:DNA-binding transcription activator activity, RNA polymerase II-specific"/>
    <property type="evidence" value="ECO:0000266"/>
    <property type="project" value="GO_Central"/>
</dbReference>
<feature type="compositionally biased region" description="Low complexity" evidence="7">
    <location>
        <begin position="416"/>
        <end position="439"/>
    </location>
</feature>
<dbReference type="GO" id="GO:0006357">
    <property type="term" value="P:regulation of transcription by RNA polymerase II"/>
    <property type="evidence" value="ECO:0000318"/>
    <property type="project" value="GO_Central"/>
</dbReference>
<feature type="compositionally biased region" description="Polar residues" evidence="7">
    <location>
        <begin position="176"/>
        <end position="187"/>
    </location>
</feature>
<dbReference type="SUPFAM" id="SSF46689">
    <property type="entry name" value="Homeodomain-like"/>
    <property type="match status" value="2"/>
</dbReference>
<dbReference type="KEGG" id="mmu:74399"/>
<dbReference type="GO" id="GO:1990837">
    <property type="term" value="F:sequence-specific double-stranded DNA binding"/>
    <property type="evidence" value="ECO:0000266"/>
    <property type="project" value="GO_Central"/>
</dbReference>
<accession>A0A0N4SV92</accession>
<dbReference type="GO" id="GO:0005730">
    <property type="term" value="C:nucleolus"/>
    <property type="evidence" value="ECO:0000266"/>
    <property type="project" value="GO_Central"/>
</dbReference>
<dbReference type="InterPro" id="IPR001356">
    <property type="entry name" value="HD"/>
</dbReference>
<evidence type="ECO:0000256" key="2">
    <source>
        <dbReference type="ARBA" id="ARBA00023125"/>
    </source>
</evidence>
<dbReference type="InParanoid" id="A0A0N4SV92"/>
<dbReference type="Pfam" id="PF00046">
    <property type="entry name" value="Homeodomain"/>
    <property type="match status" value="2"/>
</dbReference>
<evidence type="ECO:0000313" key="10">
    <source>
        <dbReference type="MGI" id="MGI:1921649"/>
    </source>
</evidence>
<dbReference type="GeneID" id="74399"/>
<sequence length="674" mass="74034">MAEAGSPVGGSGVARESRRRRKMVWQAWQEQALLSTFKEKRYLSFKERKELAKRMGVSDCRIRVWFQNRRNRSGEEGHASKRSIRGSRRLASPQLQEELGSRPQGRGLRSSGRRPRTRLTSLQRRILGQAFERNPRPGFATREELARDTGLPEDTIHIWFQNRRARRRHRRGRPTAQDQDLLASQGSDGAPTGPEGREREGAQESLLPQEEAGSTGMDTSSPSDLPSFCRESQPFQVAQPRGAGQQEAPTQAGNAGSLEPLLDQLLDEVQVEEPAPAPLNLDGDPGGRVHEGSQKSFWPQEEAGSTGMDTSSPSDSNSFCRESFPSQVAQPCGSGQEDARTQADSTGPLELLLLDQLLDEVQKEEHVPVPLDWGRNPGSREHEGSQDSLLPLEEAANSGMDTSIPSIWPTFCRESQPPQVAQPSGPGQAQAPTQGGNTDPLELLLYQLLDEVQVEEHAPAPLNWDVDPGGRVHEGSWESFWPQREAGSTGLDTSSPSDSNSFCRESQTSQVAQPCGSGQEDARTQANSTGPLELLLLDQLLDEVQKEEHVPAPLDWGRNPGSREHEGSQDSLLPLEEAANSGMDTSIPSIWPTFCRESQPPQVAQPSGPGKAQAPTQGGNTDPLELFLDQLLTEVQLEEQGPSPVNVEETWEQMDTTPDLPLTPEEYQTLLDML</sequence>
<feature type="compositionally biased region" description="Polar residues" evidence="7">
    <location>
        <begin position="307"/>
        <end position="329"/>
    </location>
</feature>
<reference evidence="9" key="4">
    <citation type="submission" date="2025-09" db="UniProtKB">
        <authorList>
            <consortium name="Ensembl"/>
        </authorList>
    </citation>
    <scope>IDENTIFICATION</scope>
    <source>
        <strain evidence="9">C57BL/6J</strain>
    </source>
</reference>
<reference evidence="9 11" key="1">
    <citation type="journal article" date="2009" name="PLoS Biol.">
        <title>Lineage-specific biology revealed by a finished genome assembly of the mouse.</title>
        <authorList>
            <consortium name="Mouse Genome Sequencing Consortium"/>
            <person name="Church D.M."/>
            <person name="Goodstadt L."/>
            <person name="Hillier L.W."/>
            <person name="Zody M.C."/>
            <person name="Goldstein S."/>
            <person name="She X."/>
            <person name="Bult C.J."/>
            <person name="Agarwala R."/>
            <person name="Cherry J.L."/>
            <person name="DiCuccio M."/>
            <person name="Hlavina W."/>
            <person name="Kapustin Y."/>
            <person name="Meric P."/>
            <person name="Maglott D."/>
            <person name="Birtle Z."/>
            <person name="Marques A.C."/>
            <person name="Graves T."/>
            <person name="Zhou S."/>
            <person name="Teague B."/>
            <person name="Potamousis K."/>
            <person name="Churas C."/>
            <person name="Place M."/>
            <person name="Herschleb J."/>
            <person name="Runnheim R."/>
            <person name="Forrest D."/>
            <person name="Amos-Landgraf J."/>
            <person name="Schwartz D.C."/>
            <person name="Cheng Z."/>
            <person name="Lindblad-Toh K."/>
            <person name="Eichler E.E."/>
            <person name="Ponting C.P."/>
        </authorList>
    </citation>
    <scope>NUCLEOTIDE SEQUENCE [LARGE SCALE GENOMIC DNA]</scope>
    <source>
        <strain evidence="9 11">C57BL/6J</strain>
    </source>
</reference>
<dbReference type="STRING" id="10090.ENSMUSP00000145004"/>
<dbReference type="GO" id="GO:0005654">
    <property type="term" value="C:nucleoplasm"/>
    <property type="evidence" value="ECO:0000266"/>
    <property type="project" value="GO_Central"/>
</dbReference>
<dbReference type="FunCoup" id="A0A0N4SV92">
    <property type="interactions" value="17"/>
</dbReference>
<dbReference type="Bgee" id="ENSMUSG00000075046">
    <property type="expression patterns" value="Expressed in animal zygote and 13 other cell types or tissues"/>
</dbReference>
<dbReference type="AGR" id="MGI:1921649"/>
<dbReference type="GO" id="GO:0031965">
    <property type="term" value="C:nuclear membrane"/>
    <property type="evidence" value="ECO:0000266"/>
    <property type="project" value="GO_Central"/>
</dbReference>
<dbReference type="ExpressionAtlas" id="A0A0N4SV92">
    <property type="expression patterns" value="baseline and differential"/>
</dbReference>
<protein>
    <submittedName>
        <fullName evidence="9">Double homeobox family member 3</fullName>
    </submittedName>
</protein>
<proteinExistence type="predicted"/>
<feature type="region of interest" description="Disordered" evidence="7">
    <location>
        <begin position="582"/>
        <end position="624"/>
    </location>
</feature>
<dbReference type="SMART" id="SM00389">
    <property type="entry name" value="HOX"/>
    <property type="match status" value="2"/>
</dbReference>
<dbReference type="RefSeq" id="XP_030101272.1">
    <property type="nucleotide sequence ID" value="XM_030245412.2"/>
</dbReference>
<dbReference type="InterPro" id="IPR051306">
    <property type="entry name" value="Homeobox_regulator"/>
</dbReference>
<feature type="compositionally biased region" description="Low complexity" evidence="7">
    <location>
        <begin position="101"/>
        <end position="110"/>
    </location>
</feature>
<organism evidence="9 11">
    <name type="scientific">Mus musculus</name>
    <name type="common">Mouse</name>
    <dbReference type="NCBI Taxonomy" id="10090"/>
    <lineage>
        <taxon>Eukaryota</taxon>
        <taxon>Metazoa</taxon>
        <taxon>Chordata</taxon>
        <taxon>Craniata</taxon>
        <taxon>Vertebrata</taxon>
        <taxon>Euteleostomi</taxon>
        <taxon>Mammalia</taxon>
        <taxon>Eutheria</taxon>
        <taxon>Euarchontoglires</taxon>
        <taxon>Glires</taxon>
        <taxon>Rodentia</taxon>
        <taxon>Myomorpha</taxon>
        <taxon>Muroidea</taxon>
        <taxon>Muridae</taxon>
        <taxon>Murinae</taxon>
        <taxon>Mus</taxon>
        <taxon>Mus</taxon>
    </lineage>
</organism>
<keyword evidence="11" id="KW-1185">Reference proteome</keyword>
<dbReference type="CDD" id="cd00086">
    <property type="entry name" value="homeodomain"/>
    <property type="match status" value="2"/>
</dbReference>
<dbReference type="Proteomes" id="UP000000589">
    <property type="component" value="Chromosome 10"/>
</dbReference>